<evidence type="ECO:0000313" key="1">
    <source>
        <dbReference type="EMBL" id="MEQ2288877.1"/>
    </source>
</evidence>
<organism evidence="1 2">
    <name type="scientific">Ameca splendens</name>
    <dbReference type="NCBI Taxonomy" id="208324"/>
    <lineage>
        <taxon>Eukaryota</taxon>
        <taxon>Metazoa</taxon>
        <taxon>Chordata</taxon>
        <taxon>Craniata</taxon>
        <taxon>Vertebrata</taxon>
        <taxon>Euteleostomi</taxon>
        <taxon>Actinopterygii</taxon>
        <taxon>Neopterygii</taxon>
        <taxon>Teleostei</taxon>
        <taxon>Neoteleostei</taxon>
        <taxon>Acanthomorphata</taxon>
        <taxon>Ovalentaria</taxon>
        <taxon>Atherinomorphae</taxon>
        <taxon>Cyprinodontiformes</taxon>
        <taxon>Goodeidae</taxon>
        <taxon>Ameca</taxon>
    </lineage>
</organism>
<comment type="caution">
    <text evidence="1">The sequence shown here is derived from an EMBL/GenBank/DDBJ whole genome shotgun (WGS) entry which is preliminary data.</text>
</comment>
<protein>
    <submittedName>
        <fullName evidence="1">Uncharacterized protein</fullName>
    </submittedName>
</protein>
<dbReference type="EMBL" id="JAHRIP010021699">
    <property type="protein sequence ID" value="MEQ2288877.1"/>
    <property type="molecule type" value="Genomic_DNA"/>
</dbReference>
<keyword evidence="2" id="KW-1185">Reference proteome</keyword>
<dbReference type="PROSITE" id="PS51257">
    <property type="entry name" value="PROKAR_LIPOPROTEIN"/>
    <property type="match status" value="1"/>
</dbReference>
<reference evidence="1 2" key="1">
    <citation type="submission" date="2021-06" db="EMBL/GenBank/DDBJ databases">
        <authorList>
            <person name="Palmer J.M."/>
        </authorList>
    </citation>
    <scope>NUCLEOTIDE SEQUENCE [LARGE SCALE GENOMIC DNA]</scope>
    <source>
        <strain evidence="1 2">AS_MEX2019</strain>
        <tissue evidence="1">Muscle</tissue>
    </source>
</reference>
<sequence>MRAVLRYPPLFPFGVGCAGGGSNALYFEKFQKSMYRSLVTKIHGCMVPTILFKVSQASCIPIPAPNLSDSNTLLCISQTFLLLPHHSHQEIPDPPCQASCDIM</sequence>
<proteinExistence type="predicted"/>
<evidence type="ECO:0000313" key="2">
    <source>
        <dbReference type="Proteomes" id="UP001469553"/>
    </source>
</evidence>
<dbReference type="Proteomes" id="UP001469553">
    <property type="component" value="Unassembled WGS sequence"/>
</dbReference>
<accession>A0ABV0Y576</accession>
<name>A0ABV0Y576_9TELE</name>
<gene>
    <name evidence="1" type="ORF">AMECASPLE_027366</name>
</gene>